<comment type="caution">
    <text evidence="1">The sequence shown here is derived from an EMBL/GenBank/DDBJ whole genome shotgun (WGS) entry which is preliminary data.</text>
</comment>
<gene>
    <name evidence="1" type="ORF">C7441_107161</name>
</gene>
<evidence type="ECO:0008006" key="3">
    <source>
        <dbReference type="Google" id="ProtNLM"/>
    </source>
</evidence>
<dbReference type="InterPro" id="IPR036457">
    <property type="entry name" value="PPM-type-like_dom_sf"/>
</dbReference>
<keyword evidence="2" id="KW-1185">Reference proteome</keyword>
<sequence>MRILWMTHSHAPRVGLRSQYRHAPTRHGCVMANIRIIDSISDPGSTSRPNEDAAGGNASCAFVIDGATGLGGKNIVGLHGSDAAWLAQFAQSAFEQMVRPGRPMAEIVQEFNGRVANVVHEAAHSLPIEPWNLPVAGFQMVRVEDDALVTHGLGDCRLFLLDDNGMAFETSAMRQAAAAEREGARMALAHTGGFSAYQALAEEPAVRDELRRRRAAYNTSSSGIWTLGIEPEAGKHLASEPLHPALPACGLLCSDGFAALVDQYQRYNAGEFVAAARETGLSTLLDELRRIERVEDPDGMKYPRFKMSDDATAVLFEIVE</sequence>
<name>A0A316C2S0_PSESE</name>
<evidence type="ECO:0000313" key="2">
    <source>
        <dbReference type="Proteomes" id="UP000245396"/>
    </source>
</evidence>
<dbReference type="Proteomes" id="UP000245396">
    <property type="component" value="Unassembled WGS sequence"/>
</dbReference>
<protein>
    <recommendedName>
        <fullName evidence="3">Protein phosphatase 2C-like protein</fullName>
    </recommendedName>
</protein>
<evidence type="ECO:0000313" key="1">
    <source>
        <dbReference type="EMBL" id="PWJ84000.1"/>
    </source>
</evidence>
<organism evidence="1 2">
    <name type="scientific">Pseudaminobacter salicylatoxidans</name>
    <dbReference type="NCBI Taxonomy" id="93369"/>
    <lineage>
        <taxon>Bacteria</taxon>
        <taxon>Pseudomonadati</taxon>
        <taxon>Pseudomonadota</taxon>
        <taxon>Alphaproteobacteria</taxon>
        <taxon>Hyphomicrobiales</taxon>
        <taxon>Phyllobacteriaceae</taxon>
        <taxon>Pseudaminobacter</taxon>
    </lineage>
</organism>
<dbReference type="EMBL" id="QGGG01000007">
    <property type="protein sequence ID" value="PWJ84000.1"/>
    <property type="molecule type" value="Genomic_DNA"/>
</dbReference>
<dbReference type="Gene3D" id="3.60.40.10">
    <property type="entry name" value="PPM-type phosphatase domain"/>
    <property type="match status" value="1"/>
</dbReference>
<accession>A0A316C2S0</accession>
<dbReference type="AlphaFoldDB" id="A0A316C2S0"/>
<proteinExistence type="predicted"/>
<dbReference type="STRING" id="1192868.GCA_000304395_01928"/>
<reference evidence="1 2" key="1">
    <citation type="submission" date="2018-05" db="EMBL/GenBank/DDBJ databases">
        <title>Genomic Encyclopedia of Type Strains, Phase IV (KMG-IV): sequencing the most valuable type-strain genomes for metagenomic binning, comparative biology and taxonomic classification.</title>
        <authorList>
            <person name="Goeker M."/>
        </authorList>
    </citation>
    <scope>NUCLEOTIDE SEQUENCE [LARGE SCALE GENOMIC DNA]</scope>
    <source>
        <strain evidence="1 2">DSM 6986</strain>
    </source>
</reference>
<dbReference type="SUPFAM" id="SSF81606">
    <property type="entry name" value="PP2C-like"/>
    <property type="match status" value="1"/>
</dbReference>